<gene>
    <name evidence="2" type="primary">MLRP2_4</name>
    <name evidence="2" type="ORF">E2C01_041811</name>
</gene>
<dbReference type="InterPro" id="IPR013320">
    <property type="entry name" value="ConA-like_dom_sf"/>
</dbReference>
<dbReference type="Pfam" id="PF00629">
    <property type="entry name" value="MAM"/>
    <property type="match status" value="3"/>
</dbReference>
<evidence type="ECO:0000313" key="2">
    <source>
        <dbReference type="EMBL" id="MPC48046.1"/>
    </source>
</evidence>
<dbReference type="Proteomes" id="UP000324222">
    <property type="component" value="Unassembled WGS sequence"/>
</dbReference>
<evidence type="ECO:0000259" key="1">
    <source>
        <dbReference type="PROSITE" id="PS50060"/>
    </source>
</evidence>
<dbReference type="PANTHER" id="PTHR23282:SF101">
    <property type="entry name" value="MAM DOMAIN-CONTAINING PROTEIN"/>
    <property type="match status" value="1"/>
</dbReference>
<name>A0A5B7FRD1_PORTR</name>
<keyword evidence="3" id="KW-1185">Reference proteome</keyword>
<feature type="domain" description="MAM" evidence="1">
    <location>
        <begin position="211"/>
        <end position="372"/>
    </location>
</feature>
<dbReference type="GO" id="GO:0016020">
    <property type="term" value="C:membrane"/>
    <property type="evidence" value="ECO:0007669"/>
    <property type="project" value="InterPro"/>
</dbReference>
<dbReference type="InterPro" id="IPR051560">
    <property type="entry name" value="MAM_domain-containing"/>
</dbReference>
<proteinExistence type="predicted"/>
<feature type="domain" description="MAM" evidence="1">
    <location>
        <begin position="399"/>
        <end position="488"/>
    </location>
</feature>
<organism evidence="2 3">
    <name type="scientific">Portunus trituberculatus</name>
    <name type="common">Swimming crab</name>
    <name type="synonym">Neptunus trituberculatus</name>
    <dbReference type="NCBI Taxonomy" id="210409"/>
    <lineage>
        <taxon>Eukaryota</taxon>
        <taxon>Metazoa</taxon>
        <taxon>Ecdysozoa</taxon>
        <taxon>Arthropoda</taxon>
        <taxon>Crustacea</taxon>
        <taxon>Multicrustacea</taxon>
        <taxon>Malacostraca</taxon>
        <taxon>Eumalacostraca</taxon>
        <taxon>Eucarida</taxon>
        <taxon>Decapoda</taxon>
        <taxon>Pleocyemata</taxon>
        <taxon>Brachyura</taxon>
        <taxon>Eubrachyura</taxon>
        <taxon>Portunoidea</taxon>
        <taxon>Portunidae</taxon>
        <taxon>Portuninae</taxon>
        <taxon>Portunus</taxon>
    </lineage>
</organism>
<dbReference type="OrthoDB" id="6356184at2759"/>
<comment type="caution">
    <text evidence="2">The sequence shown here is derived from an EMBL/GenBank/DDBJ whole genome shotgun (WGS) entry which is preliminary data.</text>
</comment>
<protein>
    <submittedName>
        <fullName evidence="2">MAM and LDL-receptor class A domain-containing protein 2</fullName>
    </submittedName>
</protein>
<dbReference type="PANTHER" id="PTHR23282">
    <property type="entry name" value="APICAL ENDOSOMAL GLYCOPROTEIN PRECURSOR"/>
    <property type="match status" value="1"/>
</dbReference>
<dbReference type="InterPro" id="IPR000998">
    <property type="entry name" value="MAM_dom"/>
</dbReference>
<feature type="domain" description="MAM" evidence="1">
    <location>
        <begin position="30"/>
        <end position="132"/>
    </location>
</feature>
<dbReference type="EMBL" id="VSRR010008075">
    <property type="protein sequence ID" value="MPC48046.1"/>
    <property type="molecule type" value="Genomic_DNA"/>
</dbReference>
<sequence>MVLKYDRDLRKAVETDANMENYSERFSLTKKAELRSPLFDISGGATYCFSISWAVQSQENAEFGVVLETKEGFIMNFLLNEKGGSGGAWRTSHVEISVKGAHHVAVIGQVNDAFNGSMAFTNIQMKYQQCTEGHSMYIDIAYAGSNQMAHMVTPEIMSVSEPYCITFWLYISEPKTGLLTVVFEVITGEESWGTIAVDDVKVSPESCSMPVACAFDNEDLCLWSQNREDDLNWLFHNNLDGLEDHSDEKEGYFIALQPGPPASPGDRAIIMSQLFDTKAISCISFWFCMSGPNVGLLSIKFVNAHYDNTLMWQINGTVSDNPEWQFGQLSIPPTDLYGMVSIIAKTSSSEEAGTGIIAIDAIEMREDVQCAFEPDYAEVGTLPPTTTTPIPTPTPGYDFSCTFENIYFLLCGWKDVSPQGFAWTIVKGTLTSVGIGPVSDHTTGSGNYLSTSRSPDEVVTVDKVSILQSPDIRHTGIKCFVFWYFIWGDQSKLAVSTYFLCVFT</sequence>
<dbReference type="AlphaFoldDB" id="A0A5B7FRD1"/>
<accession>A0A5B7FRD1</accession>
<reference evidence="2 3" key="1">
    <citation type="submission" date="2019-05" db="EMBL/GenBank/DDBJ databases">
        <title>Another draft genome of Portunus trituberculatus and its Hox gene families provides insights of decapod evolution.</title>
        <authorList>
            <person name="Jeong J.-H."/>
            <person name="Song I."/>
            <person name="Kim S."/>
            <person name="Choi T."/>
            <person name="Kim D."/>
            <person name="Ryu S."/>
            <person name="Kim W."/>
        </authorList>
    </citation>
    <scope>NUCLEOTIDE SEQUENCE [LARGE SCALE GENOMIC DNA]</scope>
    <source>
        <tissue evidence="2">Muscle</tissue>
    </source>
</reference>
<dbReference type="PROSITE" id="PS50060">
    <property type="entry name" value="MAM_2"/>
    <property type="match status" value="3"/>
</dbReference>
<dbReference type="CDD" id="cd06263">
    <property type="entry name" value="MAM"/>
    <property type="match status" value="1"/>
</dbReference>
<dbReference type="SMART" id="SM00137">
    <property type="entry name" value="MAM"/>
    <property type="match status" value="1"/>
</dbReference>
<evidence type="ECO:0000313" key="3">
    <source>
        <dbReference type="Proteomes" id="UP000324222"/>
    </source>
</evidence>
<keyword evidence="2" id="KW-0675">Receptor</keyword>
<dbReference type="Gene3D" id="2.60.120.200">
    <property type="match status" value="4"/>
</dbReference>
<dbReference type="SUPFAM" id="SSF49899">
    <property type="entry name" value="Concanavalin A-like lectins/glucanases"/>
    <property type="match status" value="4"/>
</dbReference>